<reference evidence="2" key="1">
    <citation type="submission" date="2016-04" db="EMBL/GenBank/DDBJ databases">
        <authorList>
            <person name="Evans L.H."/>
            <person name="Alamgir A."/>
            <person name="Owens N."/>
            <person name="Weber N.D."/>
            <person name="Virtaneva K."/>
            <person name="Barbian K."/>
            <person name="Babar A."/>
            <person name="Rosenke K."/>
        </authorList>
    </citation>
    <scope>NUCLEOTIDE SEQUENCE</scope>
    <source>
        <strain evidence="2">Nono1</strain>
    </source>
</reference>
<dbReference type="RefSeq" id="WP_225273072.1">
    <property type="nucleotide sequence ID" value="NZ_CP084058.1"/>
</dbReference>
<dbReference type="AlphaFoldDB" id="A0A1M4E544"/>
<gene>
    <name evidence="2" type="ORF">BN4615_P3426</name>
</gene>
<name>A0A1M4E544_9ACTN</name>
<proteinExistence type="predicted"/>
<evidence type="ECO:0000313" key="2">
    <source>
        <dbReference type="EMBL" id="SBO93910.1"/>
    </source>
</evidence>
<sequence length="70" mass="7126">MRYYPGAVGPGPERDVEPVPLGGGPALPAALEKGRIDAYRLSPPAPYAAERSGGGRGRLTSPGAAAGRRL</sequence>
<dbReference type="Gene3D" id="3.40.190.10">
    <property type="entry name" value="Periplasmic binding protein-like II"/>
    <property type="match status" value="1"/>
</dbReference>
<protein>
    <submittedName>
        <fullName evidence="2">Uncharacterized protein</fullName>
    </submittedName>
</protein>
<dbReference type="EMBL" id="LT559118">
    <property type="protein sequence ID" value="SBO93910.1"/>
    <property type="molecule type" value="Genomic_DNA"/>
</dbReference>
<organism evidence="2">
    <name type="scientific">Nonomuraea gerenzanensis</name>
    <dbReference type="NCBI Taxonomy" id="93944"/>
    <lineage>
        <taxon>Bacteria</taxon>
        <taxon>Bacillati</taxon>
        <taxon>Actinomycetota</taxon>
        <taxon>Actinomycetes</taxon>
        <taxon>Streptosporangiales</taxon>
        <taxon>Streptosporangiaceae</taxon>
        <taxon>Nonomuraea</taxon>
    </lineage>
</organism>
<feature type="region of interest" description="Disordered" evidence="1">
    <location>
        <begin position="1"/>
        <end position="25"/>
    </location>
</feature>
<evidence type="ECO:0000256" key="1">
    <source>
        <dbReference type="SAM" id="MobiDB-lite"/>
    </source>
</evidence>
<feature type="region of interest" description="Disordered" evidence="1">
    <location>
        <begin position="45"/>
        <end position="70"/>
    </location>
</feature>
<accession>A0A1M4E544</accession>